<reference evidence="7" key="1">
    <citation type="submission" date="2020-07" db="EMBL/GenBank/DDBJ databases">
        <title>Genomic analysis of a strain of Sedimentibacter Hydroxybenzoicus DSM7310.</title>
        <authorList>
            <person name="Ma S."/>
        </authorList>
    </citation>
    <scope>NUCLEOTIDE SEQUENCE</scope>
    <source>
        <strain evidence="7">DSM 7310</strain>
    </source>
</reference>
<dbReference type="GO" id="GO:0046677">
    <property type="term" value="P:response to antibiotic"/>
    <property type="evidence" value="ECO:0007669"/>
    <property type="project" value="UniProtKB-KW"/>
</dbReference>
<dbReference type="PANTHER" id="PTHR43261">
    <property type="entry name" value="TRANSLATION ELONGATION FACTOR G-RELATED"/>
    <property type="match status" value="1"/>
</dbReference>
<dbReference type="AlphaFoldDB" id="A0A974BKJ2"/>
<dbReference type="GO" id="GO:0005525">
    <property type="term" value="F:GTP binding"/>
    <property type="evidence" value="ECO:0007669"/>
    <property type="project" value="UniProtKB-KW"/>
</dbReference>
<gene>
    <name evidence="7" type="primary">tet_rib_protect</name>
    <name evidence="7" type="ORF">HZF24_12700</name>
</gene>
<evidence type="ECO:0000256" key="5">
    <source>
        <dbReference type="ARBA" id="ARBA00023251"/>
    </source>
</evidence>
<dbReference type="SMART" id="SM00889">
    <property type="entry name" value="EFG_IV"/>
    <property type="match status" value="1"/>
</dbReference>
<dbReference type="PANTHER" id="PTHR43261:SF1">
    <property type="entry name" value="RIBOSOME-RELEASING FACTOR 2, MITOCHONDRIAL"/>
    <property type="match status" value="1"/>
</dbReference>
<evidence type="ECO:0000256" key="4">
    <source>
        <dbReference type="ARBA" id="ARBA00023134"/>
    </source>
</evidence>
<protein>
    <submittedName>
        <fullName evidence="7">Tetracycline resistance ribosomal protection protein</fullName>
    </submittedName>
</protein>
<dbReference type="PROSITE" id="PS51722">
    <property type="entry name" value="G_TR_2"/>
    <property type="match status" value="1"/>
</dbReference>
<dbReference type="InterPro" id="IPR005517">
    <property type="entry name" value="Transl_elong_EFG/EF2_IV"/>
</dbReference>
<dbReference type="EMBL" id="JACBNQ010000015">
    <property type="protein sequence ID" value="NYB74999.1"/>
    <property type="molecule type" value="Genomic_DNA"/>
</dbReference>
<dbReference type="InterPro" id="IPR027417">
    <property type="entry name" value="P-loop_NTPase"/>
</dbReference>
<evidence type="ECO:0000313" key="8">
    <source>
        <dbReference type="Proteomes" id="UP000611629"/>
    </source>
</evidence>
<dbReference type="PRINTS" id="PR01037">
    <property type="entry name" value="TCRTETOQM"/>
</dbReference>
<comment type="caution">
    <text evidence="7">The sequence shown here is derived from an EMBL/GenBank/DDBJ whole genome shotgun (WGS) entry which is preliminary data.</text>
</comment>
<dbReference type="Pfam" id="PF00009">
    <property type="entry name" value="GTP_EFTU"/>
    <property type="match status" value="1"/>
</dbReference>
<dbReference type="Proteomes" id="UP000611629">
    <property type="component" value="Unassembled WGS sequence"/>
</dbReference>
<evidence type="ECO:0000313" key="7">
    <source>
        <dbReference type="EMBL" id="NYB74999.1"/>
    </source>
</evidence>
<dbReference type="CDD" id="cd04168">
    <property type="entry name" value="TetM_like"/>
    <property type="match status" value="1"/>
</dbReference>
<dbReference type="Pfam" id="PF03764">
    <property type="entry name" value="EFG_IV"/>
    <property type="match status" value="1"/>
</dbReference>
<evidence type="ECO:0000259" key="6">
    <source>
        <dbReference type="PROSITE" id="PS51722"/>
    </source>
</evidence>
<keyword evidence="5" id="KW-0046">Antibiotic resistance</keyword>
<dbReference type="Gene3D" id="3.30.70.240">
    <property type="match status" value="1"/>
</dbReference>
<dbReference type="Pfam" id="PF22042">
    <property type="entry name" value="EF-G_D2"/>
    <property type="match status" value="1"/>
</dbReference>
<comment type="function">
    <text evidence="1">Abolishes the inhibitory effect of tetracyclin on protein synthesis by a non-covalent modification of the ribosomes.</text>
</comment>
<dbReference type="Gene3D" id="3.30.70.870">
    <property type="entry name" value="Elongation Factor G (Translational Gtpase), domain 3"/>
    <property type="match status" value="1"/>
</dbReference>
<dbReference type="Pfam" id="PF00679">
    <property type="entry name" value="EFG_C"/>
    <property type="match status" value="1"/>
</dbReference>
<name>A0A974BKJ2_SEDHY</name>
<dbReference type="CDD" id="cd03690">
    <property type="entry name" value="Tet_II"/>
    <property type="match status" value="1"/>
</dbReference>
<keyword evidence="3" id="KW-0648">Protein biosynthesis</keyword>
<dbReference type="Gene3D" id="3.40.50.300">
    <property type="entry name" value="P-loop containing nucleotide triphosphate hydrolases"/>
    <property type="match status" value="1"/>
</dbReference>
<dbReference type="InterPro" id="IPR000795">
    <property type="entry name" value="T_Tr_GTP-bd_dom"/>
</dbReference>
<feature type="domain" description="Tr-type G" evidence="6">
    <location>
        <begin position="1"/>
        <end position="250"/>
    </location>
</feature>
<dbReference type="NCBIfam" id="NF012153">
    <property type="entry name" value="tet_protect"/>
    <property type="match status" value="1"/>
</dbReference>
<dbReference type="SUPFAM" id="SSF54980">
    <property type="entry name" value="EF-G C-terminal domain-like"/>
    <property type="match status" value="2"/>
</dbReference>
<keyword evidence="2" id="KW-0547">Nucleotide-binding</keyword>
<dbReference type="NCBIfam" id="TIGR00231">
    <property type="entry name" value="small_GTP"/>
    <property type="match status" value="1"/>
</dbReference>
<dbReference type="PRINTS" id="PR00315">
    <property type="entry name" value="ELONGATNFCT"/>
</dbReference>
<dbReference type="PROSITE" id="PS00301">
    <property type="entry name" value="G_TR_1"/>
    <property type="match status" value="1"/>
</dbReference>
<dbReference type="InterPro" id="IPR031157">
    <property type="entry name" value="G_TR_CS"/>
</dbReference>
<dbReference type="InterPro" id="IPR053905">
    <property type="entry name" value="EF-G-like_DII"/>
</dbReference>
<keyword evidence="8" id="KW-1185">Reference proteome</keyword>
<dbReference type="Gene3D" id="3.30.230.10">
    <property type="match status" value="1"/>
</dbReference>
<dbReference type="CDD" id="cd01684">
    <property type="entry name" value="Tet_like_IV"/>
    <property type="match status" value="1"/>
</dbReference>
<dbReference type="InterPro" id="IPR035647">
    <property type="entry name" value="EFG_III/V"/>
</dbReference>
<dbReference type="GO" id="GO:0003924">
    <property type="term" value="F:GTPase activity"/>
    <property type="evidence" value="ECO:0007669"/>
    <property type="project" value="InterPro"/>
</dbReference>
<dbReference type="RefSeq" id="WP_179238701.1">
    <property type="nucleotide sequence ID" value="NZ_JACBNQ010000015.1"/>
</dbReference>
<dbReference type="SUPFAM" id="SSF54211">
    <property type="entry name" value="Ribosomal protein S5 domain 2-like"/>
    <property type="match status" value="1"/>
</dbReference>
<dbReference type="Gene3D" id="2.40.30.10">
    <property type="entry name" value="Translation factors"/>
    <property type="match status" value="1"/>
</dbReference>
<proteinExistence type="predicted"/>
<evidence type="ECO:0000256" key="3">
    <source>
        <dbReference type="ARBA" id="ARBA00022917"/>
    </source>
</evidence>
<dbReference type="GO" id="GO:0032790">
    <property type="term" value="P:ribosome disassembly"/>
    <property type="evidence" value="ECO:0007669"/>
    <property type="project" value="TreeGrafter"/>
</dbReference>
<dbReference type="InterPro" id="IPR005225">
    <property type="entry name" value="Small_GTP-bd"/>
</dbReference>
<dbReference type="SUPFAM" id="SSF52540">
    <property type="entry name" value="P-loop containing nucleoside triphosphate hydrolases"/>
    <property type="match status" value="1"/>
</dbReference>
<dbReference type="CDD" id="cd03711">
    <property type="entry name" value="Tet_C"/>
    <property type="match status" value="1"/>
</dbReference>
<accession>A0A974BKJ2</accession>
<dbReference type="InterPro" id="IPR020568">
    <property type="entry name" value="Ribosomal_Su5_D2-typ_SF"/>
</dbReference>
<dbReference type="InterPro" id="IPR014721">
    <property type="entry name" value="Ribsml_uS5_D2-typ_fold_subgr"/>
</dbReference>
<dbReference type="InterPro" id="IPR035650">
    <property type="entry name" value="Tet_C"/>
</dbReference>
<dbReference type="Pfam" id="PF14492">
    <property type="entry name" value="EFG_III"/>
    <property type="match status" value="1"/>
</dbReference>
<dbReference type="InterPro" id="IPR009000">
    <property type="entry name" value="Transl_B-barrel_sf"/>
</dbReference>
<evidence type="ECO:0000256" key="1">
    <source>
        <dbReference type="ARBA" id="ARBA00003987"/>
    </source>
</evidence>
<dbReference type="GO" id="GO:0006412">
    <property type="term" value="P:translation"/>
    <property type="evidence" value="ECO:0007669"/>
    <property type="project" value="UniProtKB-KW"/>
</dbReference>
<dbReference type="InterPro" id="IPR041095">
    <property type="entry name" value="EFG_II"/>
</dbReference>
<keyword evidence="4" id="KW-0342">GTP-binding</keyword>
<organism evidence="7 8">
    <name type="scientific">Sedimentibacter hydroxybenzoicus DSM 7310</name>
    <dbReference type="NCBI Taxonomy" id="1123245"/>
    <lineage>
        <taxon>Bacteria</taxon>
        <taxon>Bacillati</taxon>
        <taxon>Bacillota</taxon>
        <taxon>Tissierellia</taxon>
        <taxon>Sedimentibacter</taxon>
    </lineage>
</organism>
<dbReference type="InterPro" id="IPR000640">
    <property type="entry name" value="EFG_V-like"/>
</dbReference>
<dbReference type="SUPFAM" id="SSF50447">
    <property type="entry name" value="Translation proteins"/>
    <property type="match status" value="1"/>
</dbReference>
<dbReference type="SMART" id="SM00838">
    <property type="entry name" value="EFG_C"/>
    <property type="match status" value="1"/>
</dbReference>
<evidence type="ECO:0000256" key="2">
    <source>
        <dbReference type="ARBA" id="ARBA00022741"/>
    </source>
</evidence>
<sequence length="649" mass="73172">MKIINIGILAHVDAGKTTVTECLLYKSGAINKIGRVDNGTTITDSMELERDRGITIRASTVSFNYNDTKVNIIDTPGHMDFIAEVERTLRVLDGAVLVISAKEGIQVQTKIIFNTLVKLNIPTIIFVNKIDRKGVCLDEIYNQMRGKLTPDLAIMQSVRIEDKDDFELINIKDDKVIQDQISEKLLDINDNLLEKYINGYVITEKEYHNAFLDGINNCNLYPVFHGSALKNIGIDELLFAITNYLPINNDNTADNLSAYVYKIDRDEESRKITFLRVFSGNIRTRQDVLINGTEEIFKIKSLESIMNGEIVKVDQVNSGDIAIISNANSLKIGDFIGKKNDEILDIKISEPALRASIKPYDLSKRSKLIGALFELTEEDPFLDCEINGDTEEIILKLFGNIQMEVIESLLKNRYKIDAKFGELKTIYKERPKRNSEAVIHIEVPPNPYWASIGLSIEPLPIGSGLLYETKVSYGYLNNSFQHAVKDAVEKACKEGLYGWEITDLKVTFIYGLYYSPVSTPSDFRNLTPYVFWEALRKSGTEILEPYLKYTVQVPNDFCGRAMSDLGKMRASIADIIAKGEETTLTGKIPVNTSKSYQAEILSYSNGKGIFITEPCGYDIYSGEPIINDIRSNDSNKEGLRYLFQKQDEN</sequence>